<dbReference type="RefSeq" id="WP_193930415.1">
    <property type="nucleotide sequence ID" value="NZ_JADEYC010000046.1"/>
</dbReference>
<gene>
    <name evidence="1" type="ORF">IQ251_19130</name>
</gene>
<sequence>MTAALKDAELIRSATGDGLRLDMAEAARQRLHRVHDAGYADRDMAAASFASFLDR</sequence>
<dbReference type="EMBL" id="JADEYC010000046">
    <property type="protein sequence ID" value="MBE9376568.1"/>
    <property type="molecule type" value="Genomic_DNA"/>
</dbReference>
<comment type="caution">
    <text evidence="1">The sequence shown here is derived from an EMBL/GenBank/DDBJ whole genome shotgun (WGS) entry which is preliminary data.</text>
</comment>
<accession>A0A929G362</accession>
<evidence type="ECO:0000313" key="2">
    <source>
        <dbReference type="Proteomes" id="UP000598360"/>
    </source>
</evidence>
<evidence type="ECO:0000313" key="1">
    <source>
        <dbReference type="EMBL" id="MBE9376568.1"/>
    </source>
</evidence>
<name>A0A929G362_9PSEU</name>
<reference evidence="1" key="1">
    <citation type="submission" date="2020-10" db="EMBL/GenBank/DDBJ databases">
        <title>Diversity and distribution of actinomycetes associated with coral in the coast of Hainan.</title>
        <authorList>
            <person name="Li F."/>
        </authorList>
    </citation>
    <scope>NUCLEOTIDE SEQUENCE</scope>
    <source>
        <strain evidence="1">HNM0983</strain>
    </source>
</reference>
<protein>
    <submittedName>
        <fullName evidence="1">Uncharacterized protein</fullName>
    </submittedName>
</protein>
<proteinExistence type="predicted"/>
<organism evidence="1 2">
    <name type="scientific">Saccharopolyspora montiporae</name>
    <dbReference type="NCBI Taxonomy" id="2781240"/>
    <lineage>
        <taxon>Bacteria</taxon>
        <taxon>Bacillati</taxon>
        <taxon>Actinomycetota</taxon>
        <taxon>Actinomycetes</taxon>
        <taxon>Pseudonocardiales</taxon>
        <taxon>Pseudonocardiaceae</taxon>
        <taxon>Saccharopolyspora</taxon>
    </lineage>
</organism>
<dbReference type="Proteomes" id="UP000598360">
    <property type="component" value="Unassembled WGS sequence"/>
</dbReference>
<dbReference type="AlphaFoldDB" id="A0A929G362"/>
<keyword evidence="2" id="KW-1185">Reference proteome</keyword>